<evidence type="ECO:0000256" key="1">
    <source>
        <dbReference type="SAM" id="MobiDB-lite"/>
    </source>
</evidence>
<comment type="caution">
    <text evidence="2">The sequence shown here is derived from an EMBL/GenBank/DDBJ whole genome shotgun (WGS) entry which is preliminary data.</text>
</comment>
<reference evidence="2" key="1">
    <citation type="submission" date="2022-11" db="EMBL/GenBank/DDBJ databases">
        <title>Chromosomal genome sequence assembly and mating type (MAT) locus characterization of the leprose asexual lichenized fungus Lepraria neglecta (Nyl.) Erichsen.</title>
        <authorList>
            <person name="Allen J.L."/>
            <person name="Pfeffer B."/>
        </authorList>
    </citation>
    <scope>NUCLEOTIDE SEQUENCE</scope>
    <source>
        <strain evidence="2">Allen 5258</strain>
    </source>
</reference>
<dbReference type="Proteomes" id="UP001276659">
    <property type="component" value="Unassembled WGS sequence"/>
</dbReference>
<dbReference type="AlphaFoldDB" id="A0AAE0DJL3"/>
<gene>
    <name evidence="2" type="ORF">OEA41_003814</name>
</gene>
<feature type="compositionally biased region" description="Basic and acidic residues" evidence="1">
    <location>
        <begin position="208"/>
        <end position="226"/>
    </location>
</feature>
<evidence type="ECO:0000313" key="2">
    <source>
        <dbReference type="EMBL" id="KAK3171730.1"/>
    </source>
</evidence>
<feature type="region of interest" description="Disordered" evidence="1">
    <location>
        <begin position="158"/>
        <end position="226"/>
    </location>
</feature>
<proteinExistence type="predicted"/>
<sequence length="324" mass="36592">MCNPSYRNPPPSQPSHDNDSQWPFLSPLFQIVRTIYYLSRIRRDTSTHSFSGILKNKKETTRSRITPRIASLVTSRILSMLEEAQDAQDRSFGSVSKESEDEAHDSSKPFRYMLILEPIWQRSQVSLSTPSKAESNVEGHLLSPDEVLDRELHARAQEAHGHHEGLGGKERTSSRETCGPIAGYPTTLAHIGPKFDGGQGVPGELLDGSDKEKDGATHGRHGHIERTGTPIWGGYWKDKTAWPSDLTSTLAHTRQTKEDLWAKRREWLKKCSRFWSKREREETSRILSGQVMAGPVYGIAMDKWVNDLDDETVRARYLTGIADI</sequence>
<name>A0AAE0DJL3_9LECA</name>
<organism evidence="2 3">
    <name type="scientific">Lepraria neglecta</name>
    <dbReference type="NCBI Taxonomy" id="209136"/>
    <lineage>
        <taxon>Eukaryota</taxon>
        <taxon>Fungi</taxon>
        <taxon>Dikarya</taxon>
        <taxon>Ascomycota</taxon>
        <taxon>Pezizomycotina</taxon>
        <taxon>Lecanoromycetes</taxon>
        <taxon>OSLEUM clade</taxon>
        <taxon>Lecanoromycetidae</taxon>
        <taxon>Lecanorales</taxon>
        <taxon>Lecanorineae</taxon>
        <taxon>Stereocaulaceae</taxon>
        <taxon>Lepraria</taxon>
    </lineage>
</organism>
<evidence type="ECO:0000313" key="3">
    <source>
        <dbReference type="Proteomes" id="UP001276659"/>
    </source>
</evidence>
<keyword evidence="3" id="KW-1185">Reference proteome</keyword>
<dbReference type="EMBL" id="JASNWA010000008">
    <property type="protein sequence ID" value="KAK3171730.1"/>
    <property type="molecule type" value="Genomic_DNA"/>
</dbReference>
<feature type="region of interest" description="Disordered" evidence="1">
    <location>
        <begin position="87"/>
        <end position="106"/>
    </location>
</feature>
<feature type="compositionally biased region" description="Basic and acidic residues" evidence="1">
    <location>
        <begin position="158"/>
        <end position="174"/>
    </location>
</feature>
<protein>
    <submittedName>
        <fullName evidence="2">Uncharacterized protein</fullName>
    </submittedName>
</protein>
<accession>A0AAE0DJL3</accession>